<evidence type="ECO:0000256" key="2">
    <source>
        <dbReference type="ARBA" id="ARBA00007581"/>
    </source>
</evidence>
<comment type="similarity">
    <text evidence="2">Belongs to the DODA-type extradiol aromatic ring-opening dioxygenase family.</text>
</comment>
<evidence type="ECO:0000256" key="4">
    <source>
        <dbReference type="ARBA" id="ARBA00022833"/>
    </source>
</evidence>
<gene>
    <name evidence="8" type="ORF">CKAN_02187800</name>
</gene>
<dbReference type="PANTHER" id="PTHR30096">
    <property type="entry name" value="4,5-DOPA DIOXYGENASE EXTRADIOL-LIKE PROTEIN"/>
    <property type="match status" value="1"/>
</dbReference>
<dbReference type="InterPro" id="IPR004183">
    <property type="entry name" value="Xdiol_dOase_suB"/>
</dbReference>
<dbReference type="Pfam" id="PF02900">
    <property type="entry name" value="LigB"/>
    <property type="match status" value="1"/>
</dbReference>
<proteinExistence type="inferred from homology"/>
<dbReference type="PIRSF" id="PIRSF006157">
    <property type="entry name" value="Doxgns_DODA"/>
    <property type="match status" value="1"/>
</dbReference>
<dbReference type="SUPFAM" id="SSF53213">
    <property type="entry name" value="LigB-like"/>
    <property type="match status" value="1"/>
</dbReference>
<dbReference type="EMBL" id="QPKB01000009">
    <property type="protein sequence ID" value="RWR92660.1"/>
    <property type="molecule type" value="Genomic_DNA"/>
</dbReference>
<evidence type="ECO:0000256" key="3">
    <source>
        <dbReference type="ARBA" id="ARBA00022723"/>
    </source>
</evidence>
<evidence type="ECO:0000313" key="8">
    <source>
        <dbReference type="EMBL" id="RWR92660.1"/>
    </source>
</evidence>
<keyword evidence="4" id="KW-0862">Zinc</keyword>
<feature type="domain" description="Extradiol ring-cleavage dioxygenase class III enzyme subunit B" evidence="7">
    <location>
        <begin position="3"/>
        <end position="257"/>
    </location>
</feature>
<evidence type="ECO:0000256" key="1">
    <source>
        <dbReference type="ARBA" id="ARBA00001947"/>
    </source>
</evidence>
<dbReference type="CDD" id="cd07363">
    <property type="entry name" value="45_DOPA_Dioxygenase"/>
    <property type="match status" value="1"/>
</dbReference>
<evidence type="ECO:0000256" key="6">
    <source>
        <dbReference type="ARBA" id="ARBA00023002"/>
    </source>
</evidence>
<dbReference type="STRING" id="337451.A0A3S3QYJ8"/>
<comment type="caution">
    <text evidence="8">The sequence shown here is derived from an EMBL/GenBank/DDBJ whole genome shotgun (WGS) entry which is preliminary data.</text>
</comment>
<organism evidence="8 9">
    <name type="scientific">Cinnamomum micranthum f. kanehirae</name>
    <dbReference type="NCBI Taxonomy" id="337451"/>
    <lineage>
        <taxon>Eukaryota</taxon>
        <taxon>Viridiplantae</taxon>
        <taxon>Streptophyta</taxon>
        <taxon>Embryophyta</taxon>
        <taxon>Tracheophyta</taxon>
        <taxon>Spermatophyta</taxon>
        <taxon>Magnoliopsida</taxon>
        <taxon>Magnoliidae</taxon>
        <taxon>Laurales</taxon>
        <taxon>Lauraceae</taxon>
        <taxon>Cinnamomum</taxon>
    </lineage>
</organism>
<evidence type="ECO:0000259" key="7">
    <source>
        <dbReference type="Pfam" id="PF02900"/>
    </source>
</evidence>
<dbReference type="AlphaFoldDB" id="A0A3S3QYJ8"/>
<evidence type="ECO:0000256" key="5">
    <source>
        <dbReference type="ARBA" id="ARBA00022964"/>
    </source>
</evidence>
<name>A0A3S3QYJ8_9MAGN</name>
<keyword evidence="9" id="KW-1185">Reference proteome</keyword>
<evidence type="ECO:0000313" key="9">
    <source>
        <dbReference type="Proteomes" id="UP000283530"/>
    </source>
</evidence>
<comment type="cofactor">
    <cofactor evidence="1">
        <name>Zn(2+)</name>
        <dbReference type="ChEBI" id="CHEBI:29105"/>
    </cofactor>
</comment>
<dbReference type="GO" id="GO:0008270">
    <property type="term" value="F:zinc ion binding"/>
    <property type="evidence" value="ECO:0007669"/>
    <property type="project" value="InterPro"/>
</dbReference>
<dbReference type="GO" id="GO:0008198">
    <property type="term" value="F:ferrous iron binding"/>
    <property type="evidence" value="ECO:0007669"/>
    <property type="project" value="InterPro"/>
</dbReference>
<protein>
    <submittedName>
        <fullName evidence="8">Extradiol ring-cleavage dioxygenase-like protein</fullName>
    </submittedName>
</protein>
<keyword evidence="6" id="KW-0560">Oxidoreductase</keyword>
<dbReference type="PANTHER" id="PTHR30096:SF0">
    <property type="entry name" value="4,5-DOPA DIOXYGENASE EXTRADIOL-LIKE PROTEIN"/>
    <property type="match status" value="1"/>
</dbReference>
<dbReference type="Gene3D" id="3.40.830.10">
    <property type="entry name" value="LigB-like"/>
    <property type="match status" value="1"/>
</dbReference>
<reference evidence="8 9" key="1">
    <citation type="journal article" date="2019" name="Nat. Plants">
        <title>Stout camphor tree genome fills gaps in understanding of flowering plant genome evolution.</title>
        <authorList>
            <person name="Chaw S.M."/>
            <person name="Liu Y.C."/>
            <person name="Wu Y.W."/>
            <person name="Wang H.Y."/>
            <person name="Lin C.I."/>
            <person name="Wu C.S."/>
            <person name="Ke H.M."/>
            <person name="Chang L.Y."/>
            <person name="Hsu C.Y."/>
            <person name="Yang H.T."/>
            <person name="Sudianto E."/>
            <person name="Hsu M.H."/>
            <person name="Wu K.P."/>
            <person name="Wang L.N."/>
            <person name="Leebens-Mack J.H."/>
            <person name="Tsai I.J."/>
        </authorList>
    </citation>
    <scope>NUCLEOTIDE SEQUENCE [LARGE SCALE GENOMIC DNA]</scope>
    <source>
        <strain evidence="9">cv. Chaw 1501</strain>
        <tissue evidence="8">Young leaves</tissue>
    </source>
</reference>
<accession>A0A3S3QYJ8</accession>
<keyword evidence="5 8" id="KW-0223">Dioxygenase</keyword>
<dbReference type="GO" id="GO:0016702">
    <property type="term" value="F:oxidoreductase activity, acting on single donors with incorporation of molecular oxygen, incorporation of two atoms of oxygen"/>
    <property type="evidence" value="ECO:0007669"/>
    <property type="project" value="UniProtKB-ARBA"/>
</dbReference>
<sequence length="259" mass="28967">MDAFFISHGSPTLAIDDALPARHFLKSWPDKVFGEKPKSILMISAHWETSEPTVNVIDGPNDTIHDFYGFPKPMYQIKYPAPGAPKLAKRVKELLNRGGFKNVLEEKNRGLDHGAWVPLMLMYPKADIPVCQLSVQTQKDGTHHYNMGKALAPLRKEGVLIIGSGSATHNLRAVTNGPVFPWALAFDKWLTESLLKGRHEDLNHYEKKAPHAKMAHPTPDHFYPLHVALGAAGERAKAEVIHQSWEDGSLSYSSYRFKS</sequence>
<dbReference type="InterPro" id="IPR014436">
    <property type="entry name" value="Extradiol_dOase_DODA"/>
</dbReference>
<dbReference type="Proteomes" id="UP000283530">
    <property type="component" value="Unassembled WGS sequence"/>
</dbReference>
<dbReference type="OrthoDB" id="7396853at2759"/>
<keyword evidence="3" id="KW-0479">Metal-binding</keyword>